<evidence type="ECO:0000256" key="3">
    <source>
        <dbReference type="SAM" id="SignalP"/>
    </source>
</evidence>
<sequence>MTVRNFINHTAIVFAFVAASATMVATTAAPALAASEISIVINNQPITTFQIRQRAAFLKLRRVGGNTTQKATEELIDEELKKQEIRRRGINIPDAAVEEAFGKFAAENKLTPAQLGEVLSRAGFSASAFKDYIRVQMGWGQAIQSKLRSSEKLSEQEIVQRMLAQGGEKPTTTEYTLQQVILVIPDGERKSLIGKRMSEANAMRSRFRSCEATYDVAKSLRDVTVRDLGRVAQPELPPRWKDDIINASVGRTTPAKETERGVEFIAVCKSRSISDDIAAGMVFQSRDLEKLGEGGEPDAAFLEELKSKAQIVRR</sequence>
<dbReference type="PANTHER" id="PTHR47637:SF1">
    <property type="entry name" value="CHAPERONE SURA"/>
    <property type="match status" value="1"/>
</dbReference>
<dbReference type="InterPro" id="IPR050280">
    <property type="entry name" value="OMP_Chaperone_SurA"/>
</dbReference>
<dbReference type="PANTHER" id="PTHR47637">
    <property type="entry name" value="CHAPERONE SURA"/>
    <property type="match status" value="1"/>
</dbReference>
<dbReference type="Pfam" id="PF09312">
    <property type="entry name" value="SurA_N"/>
    <property type="match status" value="1"/>
</dbReference>
<evidence type="ECO:0000256" key="2">
    <source>
        <dbReference type="ARBA" id="ARBA00023110"/>
    </source>
</evidence>
<dbReference type="Gene3D" id="1.10.4030.10">
    <property type="entry name" value="Porin chaperone SurA, peptide-binding domain"/>
    <property type="match status" value="1"/>
</dbReference>
<accession>A0A9X2HDC0</accession>
<keyword evidence="1 3" id="KW-0732">Signal</keyword>
<gene>
    <name evidence="5" type="ORF">MJ956_14725</name>
</gene>
<evidence type="ECO:0000259" key="4">
    <source>
        <dbReference type="Pfam" id="PF09312"/>
    </source>
</evidence>
<protein>
    <submittedName>
        <fullName evidence="5">Peptidylprolyl isomerase</fullName>
    </submittedName>
</protein>
<dbReference type="AlphaFoldDB" id="A0A9X2HDC0"/>
<comment type="caution">
    <text evidence="5">The sequence shown here is derived from an EMBL/GenBank/DDBJ whole genome shotgun (WGS) entry which is preliminary data.</text>
</comment>
<dbReference type="SUPFAM" id="SSF109998">
    <property type="entry name" value="Triger factor/SurA peptide-binding domain-like"/>
    <property type="match status" value="1"/>
</dbReference>
<keyword evidence="6" id="KW-1185">Reference proteome</keyword>
<evidence type="ECO:0000313" key="6">
    <source>
        <dbReference type="Proteomes" id="UP001155220"/>
    </source>
</evidence>
<dbReference type="InterPro" id="IPR027304">
    <property type="entry name" value="Trigger_fact/SurA_dom_sf"/>
</dbReference>
<feature type="chain" id="PRO_5040874100" evidence="3">
    <location>
        <begin position="34"/>
        <end position="314"/>
    </location>
</feature>
<keyword evidence="5" id="KW-0413">Isomerase</keyword>
<dbReference type="GO" id="GO:0003755">
    <property type="term" value="F:peptidyl-prolyl cis-trans isomerase activity"/>
    <property type="evidence" value="ECO:0007669"/>
    <property type="project" value="UniProtKB-KW"/>
</dbReference>
<feature type="signal peptide" evidence="3">
    <location>
        <begin position="1"/>
        <end position="33"/>
    </location>
</feature>
<name>A0A9X2HDC0_9HYPH</name>
<evidence type="ECO:0000256" key="1">
    <source>
        <dbReference type="ARBA" id="ARBA00022729"/>
    </source>
</evidence>
<dbReference type="InterPro" id="IPR015391">
    <property type="entry name" value="SurA_N"/>
</dbReference>
<dbReference type="RefSeq" id="WP_253965196.1">
    <property type="nucleotide sequence ID" value="NZ_JALHBS010000090.1"/>
</dbReference>
<feature type="domain" description="SurA N-terminal" evidence="4">
    <location>
        <begin position="70"/>
        <end position="137"/>
    </location>
</feature>
<organism evidence="5 6">
    <name type="scientific">Aurantimonas marianensis</name>
    <dbReference type="NCBI Taxonomy" id="2920428"/>
    <lineage>
        <taxon>Bacteria</taxon>
        <taxon>Pseudomonadati</taxon>
        <taxon>Pseudomonadota</taxon>
        <taxon>Alphaproteobacteria</taxon>
        <taxon>Hyphomicrobiales</taxon>
        <taxon>Aurantimonadaceae</taxon>
        <taxon>Aurantimonas</taxon>
    </lineage>
</organism>
<evidence type="ECO:0000313" key="5">
    <source>
        <dbReference type="EMBL" id="MCP3056387.1"/>
    </source>
</evidence>
<proteinExistence type="predicted"/>
<keyword evidence="2" id="KW-0697">Rotamase</keyword>
<dbReference type="EMBL" id="JALHBS010000090">
    <property type="protein sequence ID" value="MCP3056387.1"/>
    <property type="molecule type" value="Genomic_DNA"/>
</dbReference>
<dbReference type="Proteomes" id="UP001155220">
    <property type="component" value="Unassembled WGS sequence"/>
</dbReference>
<reference evidence="5" key="1">
    <citation type="submission" date="2022-03" db="EMBL/GenBank/DDBJ databases">
        <title>Aurantimonas Liuensis sp. Nov., isolated from the hadal seawater of the Mariana Trench.</title>
        <authorList>
            <person name="Liu R."/>
        </authorList>
    </citation>
    <scope>NUCLEOTIDE SEQUENCE</scope>
    <source>
        <strain evidence="5">LRZ36</strain>
    </source>
</reference>